<dbReference type="Pfam" id="PF24049">
    <property type="entry name" value="YOMG_N"/>
    <property type="match status" value="1"/>
</dbReference>
<dbReference type="InterPro" id="IPR010572">
    <property type="entry name" value="Tail_dom"/>
</dbReference>
<dbReference type="InterPro" id="IPR057796">
    <property type="entry name" value="YOMG-like_N"/>
</dbReference>
<dbReference type="Proteomes" id="UP000304148">
    <property type="component" value="Chromosome"/>
</dbReference>
<gene>
    <name evidence="4" type="ORF">PBLR_12864</name>
</gene>
<proteinExistence type="predicted"/>
<accession>A0A383RCY7</accession>
<dbReference type="Pfam" id="PF06605">
    <property type="entry name" value="Prophage_tail"/>
    <property type="match status" value="2"/>
</dbReference>
<name>A0A383RCY7_PAEAL</name>
<keyword evidence="1" id="KW-0175">Coiled coil</keyword>
<dbReference type="AlphaFoldDB" id="A0A383RCY7"/>
<evidence type="ECO:0000259" key="2">
    <source>
        <dbReference type="Pfam" id="PF06605"/>
    </source>
</evidence>
<reference evidence="5" key="1">
    <citation type="submission" date="2018-08" db="EMBL/GenBank/DDBJ databases">
        <authorList>
            <person name="Chevrot R."/>
        </authorList>
    </citation>
    <scope>NUCLEOTIDE SEQUENCE [LARGE SCALE GENOMIC DNA]</scope>
</reference>
<evidence type="ECO:0000259" key="3">
    <source>
        <dbReference type="Pfam" id="PF24049"/>
    </source>
</evidence>
<dbReference type="EMBL" id="LS992241">
    <property type="protein sequence ID" value="SYX84442.1"/>
    <property type="molecule type" value="Genomic_DNA"/>
</dbReference>
<feature type="domain" description="Tail spike" evidence="2">
    <location>
        <begin position="119"/>
        <end position="284"/>
    </location>
</feature>
<dbReference type="NCBIfam" id="TIGR01665">
    <property type="entry name" value="put_anti_recept"/>
    <property type="match status" value="1"/>
</dbReference>
<feature type="domain" description="YOMG-like N-terminal" evidence="3">
    <location>
        <begin position="18"/>
        <end position="107"/>
    </location>
</feature>
<feature type="domain" description="Tail spike" evidence="2">
    <location>
        <begin position="370"/>
        <end position="588"/>
    </location>
</feature>
<dbReference type="InterPro" id="IPR007119">
    <property type="entry name" value="Phage_tail_spike_N"/>
</dbReference>
<feature type="coiled-coil region" evidence="1">
    <location>
        <begin position="440"/>
        <end position="474"/>
    </location>
</feature>
<protein>
    <submittedName>
        <fullName evidence="4">Uncharacterized protein</fullName>
    </submittedName>
</protein>
<evidence type="ECO:0000313" key="4">
    <source>
        <dbReference type="EMBL" id="SYX84442.1"/>
    </source>
</evidence>
<evidence type="ECO:0000256" key="1">
    <source>
        <dbReference type="SAM" id="Coils"/>
    </source>
</evidence>
<evidence type="ECO:0000313" key="5">
    <source>
        <dbReference type="Proteomes" id="UP000304148"/>
    </source>
</evidence>
<organism evidence="4 5">
    <name type="scientific">Paenibacillus alvei</name>
    <name type="common">Bacillus alvei</name>
    <dbReference type="NCBI Taxonomy" id="44250"/>
    <lineage>
        <taxon>Bacteria</taxon>
        <taxon>Bacillati</taxon>
        <taxon>Bacillota</taxon>
        <taxon>Bacilli</taxon>
        <taxon>Bacillales</taxon>
        <taxon>Paenibacillaceae</taxon>
        <taxon>Paenibacillus</taxon>
    </lineage>
</organism>
<sequence>MLGDIDWQRKPDKPQYFIAKPNREIIAKLSEAYDDHIRRKMNDVDELELSVPYKLDVNHLWIDNRNIELLKERYLIKVVHQKQTEWFMINEISESVGSDKESKTIKCYSAAHELTDKAIRMYEAESYHAEQVLTDLLKNTIWSIDYLDADFKLTYRAFEFPNTNVLSAVLSVAETYNAIVHFDTDKRMISMTKPELTGINRGLTFSYGKYMKSLGKNIKTDEMVTRLSATGHDGLGIQRVNPTGQNYIENFGYFMYPFERDQQKQVLSSSYHMSDSLCHALKDYEALVESKRGQFDAFLKERKSLELQLGSLEVELDRLKNNEVVVTDRVISQQFDQKMFFERYHHSGSSSRSFTLNPIFPYAILAKIDNVQGVNIQINGTSVSTSSGKWVLLHKVKGEDQVTISFDGGTASVFLQIASITLDEWNLAGADRDIVERYSLDNTENQIRLKQLEIDSVNHQLQAVQTKISELQATLAHDQNFTPEQLQELNLFVIEREFSDEKYIEEEDLYEAALEKFKELQQPSLSIDIDILNFLEVIEEQHNWDKLKLGDFVNIKYEPTKTSVVARISEINYDFESSNIGIMLSNFKNVNDEASRIEKFLNESKNTSIIVDTSKNKWGKAVVDTSSMSKLFDNFWDKITNQINMSINNTVDINNKGITITDPNDPLRFLRLTNGQVGLTRSGGLRYETAISADGVIAEMVLGKIILGQRVVIGDTTGVFTIEGSRLMIDDRCGREVVKLGLLSETPDRFGFYLNRYASKDCGDTNIMNRVSMTADDGFVIERKRDGGFQKTLYTTLDGDLMFIGDLQVGEDEKVFKVNKQQGLSLGASTWAAAPFRADMYGNVWMNKLFADDAQIKNSFFKNGEIEGSKLTLRDGGGIMKMYPQTGFWAGAEEAIDAPVWIKMDGTAIVKKLIVTDKNNTLLMDSENKKIFMNQWDVIGAGAIDAGLIAANLITSQDGFISDLTAGRLSTLTNVAKNEWTNYIRVEGNSIKFITGKVKDGSEKHKTLEDGRYLYWKNPDQKGQMTIEKTNYPVMEYEMDEKIKQEISFDGTGDQAEPRRFIGLGDGSPNDGGRAIERKYRGGYELKYGASNTGRERSINLSDQGIFLTVESGGAKISHNSGSFIEITSDGAIHIKSTKDMKFESAGNMKFIAPRIDLN</sequence>